<feature type="compositionally biased region" description="Basic and acidic residues" evidence="3">
    <location>
        <begin position="1"/>
        <end position="15"/>
    </location>
</feature>
<feature type="region of interest" description="Disordered" evidence="3">
    <location>
        <begin position="1"/>
        <end position="119"/>
    </location>
</feature>
<organism evidence="4 5">
    <name type="scientific">Hermetia illucens</name>
    <name type="common">Black soldier fly</name>
    <dbReference type="NCBI Taxonomy" id="343691"/>
    <lineage>
        <taxon>Eukaryota</taxon>
        <taxon>Metazoa</taxon>
        <taxon>Ecdysozoa</taxon>
        <taxon>Arthropoda</taxon>
        <taxon>Hexapoda</taxon>
        <taxon>Insecta</taxon>
        <taxon>Pterygota</taxon>
        <taxon>Neoptera</taxon>
        <taxon>Endopterygota</taxon>
        <taxon>Diptera</taxon>
        <taxon>Brachycera</taxon>
        <taxon>Stratiomyomorpha</taxon>
        <taxon>Stratiomyidae</taxon>
        <taxon>Hermetiinae</taxon>
        <taxon>Hermetia</taxon>
    </lineage>
</organism>
<dbReference type="InParanoid" id="A0A7R8U9S2"/>
<dbReference type="GO" id="GO:0000978">
    <property type="term" value="F:RNA polymerase II cis-regulatory region sequence-specific DNA binding"/>
    <property type="evidence" value="ECO:0007669"/>
    <property type="project" value="TreeGrafter"/>
</dbReference>
<feature type="compositionally biased region" description="Low complexity" evidence="3">
    <location>
        <begin position="346"/>
        <end position="409"/>
    </location>
</feature>
<feature type="compositionally biased region" description="Polar residues" evidence="3">
    <location>
        <begin position="325"/>
        <end position="340"/>
    </location>
</feature>
<feature type="region of interest" description="Disordered" evidence="3">
    <location>
        <begin position="282"/>
        <end position="313"/>
    </location>
</feature>
<dbReference type="OrthoDB" id="6159439at2759"/>
<sequence length="434" mass="45689">MEHDHNRDNCDKINDRMSCCSDDSELSVGQEECCDNGSAATGSVSKRSRFSGTGNDHDQGIDECESGDNLSSLSEDNRVRGGSEPLCNDDASSDSNSIRESGDPGLLSSPSSLGMQAGSIIRPSPTRLQEEFLRKSHLYAEQLMKQQMQFMAVARASAFQLHHGALSPDMCKVGFRPPENANTFSSFGGIQSHLNAISKISSQLTCEESALSRLTAFGLSSSRELSQSPPSSLNQFHQHHNHPLLPHQLLNNNLNERNLKFSIDNILKADFGRRITDPILKRAAGQSAGGGKSSHNGRRTSNRTNSEKHGAPIDLTSSLLAGSSVNSNSAISTPSVNLRTSIDPVPTATSPSSASSSPNFNVATAVSSSQSSSTCTATSPSSSSTPAAASNSGGSTTESGSSSGGSVNNGSGGPVVWPAWVYCTRYSDRPSSGE</sequence>
<dbReference type="GO" id="GO:0000981">
    <property type="term" value="F:DNA-binding transcription factor activity, RNA polymerase II-specific"/>
    <property type="evidence" value="ECO:0007669"/>
    <property type="project" value="TreeGrafter"/>
</dbReference>
<reference evidence="4 5" key="1">
    <citation type="submission" date="2020-11" db="EMBL/GenBank/DDBJ databases">
        <authorList>
            <person name="Wallbank WR R."/>
            <person name="Pardo Diaz C."/>
            <person name="Kozak K."/>
            <person name="Martin S."/>
            <person name="Jiggins C."/>
            <person name="Moest M."/>
            <person name="Warren A I."/>
            <person name="Generalovic N T."/>
            <person name="Byers J.R.P. K."/>
            <person name="Montejo-Kovacevich G."/>
            <person name="Yen C E."/>
        </authorList>
    </citation>
    <scope>NUCLEOTIDE SEQUENCE [LARGE SCALE GENOMIC DNA]</scope>
</reference>
<dbReference type="GO" id="GO:0005634">
    <property type="term" value="C:nucleus"/>
    <property type="evidence" value="ECO:0007669"/>
    <property type="project" value="UniProtKB-SubCell"/>
</dbReference>
<gene>
    <name evidence="4" type="ORF">HERILL_LOCUS190</name>
</gene>
<evidence type="ECO:0000256" key="2">
    <source>
        <dbReference type="ARBA" id="ARBA00023242"/>
    </source>
</evidence>
<keyword evidence="5" id="KW-1185">Reference proteome</keyword>
<evidence type="ECO:0000313" key="5">
    <source>
        <dbReference type="Proteomes" id="UP000594454"/>
    </source>
</evidence>
<dbReference type="FunCoup" id="A0A7R8U9S2">
    <property type="interactions" value="120"/>
</dbReference>
<evidence type="ECO:0000256" key="3">
    <source>
        <dbReference type="SAM" id="MobiDB-lite"/>
    </source>
</evidence>
<dbReference type="Proteomes" id="UP000594454">
    <property type="component" value="Chromosome 1"/>
</dbReference>
<dbReference type="InterPro" id="IPR050720">
    <property type="entry name" value="Engrailed_Homeobox_TFs"/>
</dbReference>
<dbReference type="AlphaFoldDB" id="A0A7R8U9S2"/>
<dbReference type="PANTHER" id="PTHR24341">
    <property type="entry name" value="HOMEOBOX PROTEIN ENGRAILED"/>
    <property type="match status" value="1"/>
</dbReference>
<dbReference type="EMBL" id="LR899009">
    <property type="protein sequence ID" value="CAD7076795.1"/>
    <property type="molecule type" value="Genomic_DNA"/>
</dbReference>
<proteinExistence type="predicted"/>
<comment type="subcellular location">
    <subcellularLocation>
        <location evidence="1">Nucleus</location>
    </subcellularLocation>
</comment>
<dbReference type="GO" id="GO:0030182">
    <property type="term" value="P:neuron differentiation"/>
    <property type="evidence" value="ECO:0007669"/>
    <property type="project" value="TreeGrafter"/>
</dbReference>
<feature type="compositionally biased region" description="Low complexity" evidence="3">
    <location>
        <begin position="103"/>
        <end position="114"/>
    </location>
</feature>
<dbReference type="PANTHER" id="PTHR24341:SF6">
    <property type="entry name" value="HOMEOBOX PROTEIN INVECTED"/>
    <property type="match status" value="1"/>
</dbReference>
<protein>
    <submittedName>
        <fullName evidence="4">Uncharacterized protein</fullName>
    </submittedName>
</protein>
<name>A0A7R8U9S2_HERIL</name>
<feature type="compositionally biased region" description="Polar residues" evidence="3">
    <location>
        <begin position="38"/>
        <end position="54"/>
    </location>
</feature>
<evidence type="ECO:0000313" key="4">
    <source>
        <dbReference type="EMBL" id="CAD7076795.1"/>
    </source>
</evidence>
<feature type="region of interest" description="Disordered" evidence="3">
    <location>
        <begin position="325"/>
        <end position="417"/>
    </location>
</feature>
<keyword evidence="2" id="KW-0539">Nucleus</keyword>
<accession>A0A7R8U9S2</accession>
<evidence type="ECO:0000256" key="1">
    <source>
        <dbReference type="ARBA" id="ARBA00004123"/>
    </source>
</evidence>